<protein>
    <submittedName>
        <fullName evidence="9">MgtC/SapB family protein</fullName>
    </submittedName>
</protein>
<evidence type="ECO:0000256" key="4">
    <source>
        <dbReference type="ARBA" id="ARBA00022692"/>
    </source>
</evidence>
<evidence type="ECO:0000313" key="9">
    <source>
        <dbReference type="EMBL" id="HIT17001.1"/>
    </source>
</evidence>
<keyword evidence="4 7" id="KW-0812">Transmembrane</keyword>
<dbReference type="InterPro" id="IPR049177">
    <property type="entry name" value="MgtC_SapB_SrpB_YhiD_N"/>
</dbReference>
<name>A0A9D1G8D7_9FIRM</name>
<evidence type="ECO:0000313" key="10">
    <source>
        <dbReference type="Proteomes" id="UP000886893"/>
    </source>
</evidence>
<dbReference type="Pfam" id="PF02308">
    <property type="entry name" value="MgtC"/>
    <property type="match status" value="1"/>
</dbReference>
<dbReference type="InterPro" id="IPR003416">
    <property type="entry name" value="MgtC/SapB/SrpB/YhiD_fam"/>
</dbReference>
<comment type="subcellular location">
    <subcellularLocation>
        <location evidence="1">Cell membrane</location>
        <topology evidence="1">Multi-pass membrane protein</topology>
    </subcellularLocation>
</comment>
<accession>A0A9D1G8D7</accession>
<evidence type="ECO:0000256" key="1">
    <source>
        <dbReference type="ARBA" id="ARBA00004651"/>
    </source>
</evidence>
<keyword evidence="3" id="KW-1003">Cell membrane</keyword>
<feature type="transmembrane region" description="Helical" evidence="7">
    <location>
        <begin position="51"/>
        <end position="69"/>
    </location>
</feature>
<feature type="transmembrane region" description="Helical" evidence="7">
    <location>
        <begin position="81"/>
        <end position="100"/>
    </location>
</feature>
<feature type="transmembrane region" description="Helical" evidence="7">
    <location>
        <begin position="20"/>
        <end position="39"/>
    </location>
</feature>
<reference evidence="9" key="1">
    <citation type="submission" date="2020-10" db="EMBL/GenBank/DDBJ databases">
        <authorList>
            <person name="Gilroy R."/>
        </authorList>
    </citation>
    <scope>NUCLEOTIDE SEQUENCE</scope>
    <source>
        <strain evidence="9">14508</strain>
    </source>
</reference>
<evidence type="ECO:0000256" key="6">
    <source>
        <dbReference type="ARBA" id="ARBA00023136"/>
    </source>
</evidence>
<keyword evidence="5 7" id="KW-1133">Transmembrane helix</keyword>
<feature type="transmembrane region" description="Helical" evidence="7">
    <location>
        <begin position="107"/>
        <end position="126"/>
    </location>
</feature>
<dbReference type="EMBL" id="DVKI01000041">
    <property type="protein sequence ID" value="HIT17001.1"/>
    <property type="molecule type" value="Genomic_DNA"/>
</dbReference>
<dbReference type="GO" id="GO:0005886">
    <property type="term" value="C:plasma membrane"/>
    <property type="evidence" value="ECO:0007669"/>
    <property type="project" value="UniProtKB-SubCell"/>
</dbReference>
<comment type="caution">
    <text evidence="9">The sequence shown here is derived from an EMBL/GenBank/DDBJ whole genome shotgun (WGS) entry which is preliminary data.</text>
</comment>
<feature type="domain" description="MgtC/SapB/SrpB/YhiD N-terminal" evidence="8">
    <location>
        <begin position="26"/>
        <end position="150"/>
    </location>
</feature>
<evidence type="ECO:0000259" key="8">
    <source>
        <dbReference type="Pfam" id="PF02308"/>
    </source>
</evidence>
<evidence type="ECO:0000256" key="5">
    <source>
        <dbReference type="ARBA" id="ARBA00022989"/>
    </source>
</evidence>
<comment type="similarity">
    <text evidence="2">Belongs to the MgtC/SapB family.</text>
</comment>
<dbReference type="AlphaFoldDB" id="A0A9D1G8D7"/>
<gene>
    <name evidence="9" type="ORF">IAD04_01300</name>
</gene>
<feature type="transmembrane region" description="Helical" evidence="7">
    <location>
        <begin position="132"/>
        <end position="153"/>
    </location>
</feature>
<dbReference type="PANTHER" id="PTHR33778">
    <property type="entry name" value="PROTEIN MGTC"/>
    <property type="match status" value="1"/>
</dbReference>
<evidence type="ECO:0000256" key="3">
    <source>
        <dbReference type="ARBA" id="ARBA00022475"/>
    </source>
</evidence>
<dbReference type="PANTHER" id="PTHR33778:SF1">
    <property type="entry name" value="MAGNESIUM TRANSPORTER YHID-RELATED"/>
    <property type="match status" value="1"/>
</dbReference>
<reference evidence="9" key="2">
    <citation type="journal article" date="2021" name="PeerJ">
        <title>Extensive microbial diversity within the chicken gut microbiome revealed by metagenomics and culture.</title>
        <authorList>
            <person name="Gilroy R."/>
            <person name="Ravi A."/>
            <person name="Getino M."/>
            <person name="Pursley I."/>
            <person name="Horton D.L."/>
            <person name="Alikhan N.F."/>
            <person name="Baker D."/>
            <person name="Gharbi K."/>
            <person name="Hall N."/>
            <person name="Watson M."/>
            <person name="Adriaenssens E.M."/>
            <person name="Foster-Nyarko E."/>
            <person name="Jarju S."/>
            <person name="Secka A."/>
            <person name="Antonio M."/>
            <person name="Oren A."/>
            <person name="Chaudhuri R.R."/>
            <person name="La Ragione R."/>
            <person name="Hildebrand F."/>
            <person name="Pallen M.J."/>
        </authorList>
    </citation>
    <scope>NUCLEOTIDE SEQUENCE</scope>
    <source>
        <strain evidence="9">14508</strain>
    </source>
</reference>
<organism evidence="9 10">
    <name type="scientific">Candidatus Caccosoma faecigallinarum</name>
    <dbReference type="NCBI Taxonomy" id="2840720"/>
    <lineage>
        <taxon>Bacteria</taxon>
        <taxon>Bacillati</taxon>
        <taxon>Bacillota</taxon>
        <taxon>Bacillota incertae sedis</taxon>
        <taxon>Candidatus Caccosoma</taxon>
    </lineage>
</organism>
<evidence type="ECO:0000256" key="7">
    <source>
        <dbReference type="SAM" id="Phobius"/>
    </source>
</evidence>
<keyword evidence="6 7" id="KW-0472">Membrane</keyword>
<proteinExistence type="inferred from homology"/>
<sequence>MIDPVVKFLGDWLDDVSNIWTILIRLILAVIFGGIIGLERASKRHAAGFRTYILVCLGATLAMITNQFICEKSGQGDYARLGAQVISGIGFLGAGTILVTSKNQIKGLTTAAGLWACACMGLSIGIGYYTLAIGGLVVIIVSLTIFPLIEGYFTERTRSFEIHIEFASRTDLKDFIQFARGNKLKVNSIEPNAAYSSTGISAYTIILEIVKEKGKKLKNHIQIIDEIRSLSFVDYVEELY</sequence>
<evidence type="ECO:0000256" key="2">
    <source>
        <dbReference type="ARBA" id="ARBA00009298"/>
    </source>
</evidence>
<dbReference type="Proteomes" id="UP000886893">
    <property type="component" value="Unassembled WGS sequence"/>
</dbReference>
<dbReference type="PRINTS" id="PR01837">
    <property type="entry name" value="MGTCSAPBPROT"/>
</dbReference>